<sequence length="202" mass="21619">MYGTVEGMNSFRRVSRLSATAAVAASLSAALSVSAAQAAPVNFSSAQPQELNQLSSQAVEQVNSLEIELPAQAYDLAKQYNVELPGFIKKPTPAVANELVGATHAHLLKQGHHEDTNAKNIAQEWANQAAAGKVTFQDNVGDGLTHLEEGSGNIYKLTESEAKDRVNWLNRDVPVTKTDGTGFGVAQAFDGAHVYVAEYFFN</sequence>
<evidence type="ECO:0000256" key="1">
    <source>
        <dbReference type="SAM" id="SignalP"/>
    </source>
</evidence>
<organism evidence="2 3">
    <name type="scientific">Corynebacterium aurimucosum</name>
    <dbReference type="NCBI Taxonomy" id="169292"/>
    <lineage>
        <taxon>Bacteria</taxon>
        <taxon>Bacillati</taxon>
        <taxon>Actinomycetota</taxon>
        <taxon>Actinomycetes</taxon>
        <taxon>Mycobacteriales</taxon>
        <taxon>Corynebacteriaceae</taxon>
        <taxon>Corynebacterium</taxon>
    </lineage>
</organism>
<accession>A0A558GH60</accession>
<dbReference type="AlphaFoldDB" id="A0A558GH60"/>
<evidence type="ECO:0008006" key="4">
    <source>
        <dbReference type="Google" id="ProtNLM"/>
    </source>
</evidence>
<protein>
    <recommendedName>
        <fullName evidence="4">Secreted protein</fullName>
    </recommendedName>
</protein>
<dbReference type="Proteomes" id="UP000320531">
    <property type="component" value="Unassembled WGS sequence"/>
</dbReference>
<feature type="signal peptide" evidence="1">
    <location>
        <begin position="1"/>
        <end position="38"/>
    </location>
</feature>
<gene>
    <name evidence="2" type="ORF">FQK23_09525</name>
</gene>
<name>A0A558GH60_9CORY</name>
<reference evidence="2 3" key="1">
    <citation type="submission" date="2019-07" db="EMBL/GenBank/DDBJ databases">
        <title>Draft genome of C. aurimucosum strain 14-2523.</title>
        <authorList>
            <person name="Pacheco L.G.C."/>
            <person name="Aguiar E.R.G.R."/>
            <person name="Navas J."/>
            <person name="Santos C.S."/>
            <person name="Rocha D.J.P.G."/>
        </authorList>
    </citation>
    <scope>NUCLEOTIDE SEQUENCE [LARGE SCALE GENOMIC DNA]</scope>
    <source>
        <strain evidence="2 3">14-2523</strain>
    </source>
</reference>
<comment type="caution">
    <text evidence="2">The sequence shown here is derived from an EMBL/GenBank/DDBJ whole genome shotgun (WGS) entry which is preliminary data.</text>
</comment>
<evidence type="ECO:0000313" key="2">
    <source>
        <dbReference type="EMBL" id="TVU56215.1"/>
    </source>
</evidence>
<evidence type="ECO:0000313" key="3">
    <source>
        <dbReference type="Proteomes" id="UP000320531"/>
    </source>
</evidence>
<dbReference type="EMBL" id="VMTY01000036">
    <property type="protein sequence ID" value="TVU56215.1"/>
    <property type="molecule type" value="Genomic_DNA"/>
</dbReference>
<keyword evidence="1" id="KW-0732">Signal</keyword>
<proteinExistence type="predicted"/>
<feature type="chain" id="PRO_5022142012" description="Secreted protein" evidence="1">
    <location>
        <begin position="39"/>
        <end position="202"/>
    </location>
</feature>